<evidence type="ECO:0000313" key="7">
    <source>
        <dbReference type="Proteomes" id="UP000024547"/>
    </source>
</evidence>
<dbReference type="InterPro" id="IPR011663">
    <property type="entry name" value="UTRA"/>
</dbReference>
<evidence type="ECO:0000256" key="2">
    <source>
        <dbReference type="ARBA" id="ARBA00023125"/>
    </source>
</evidence>
<dbReference type="NCBIfam" id="TIGR02018">
    <property type="entry name" value="his_ut_repres"/>
    <property type="match status" value="1"/>
</dbReference>
<dbReference type="SUPFAM" id="SSF64288">
    <property type="entry name" value="Chorismate lyase-like"/>
    <property type="match status" value="1"/>
</dbReference>
<dbReference type="InterPro" id="IPR000524">
    <property type="entry name" value="Tscrpt_reg_HTH_GntR"/>
</dbReference>
<dbReference type="InterPro" id="IPR036388">
    <property type="entry name" value="WH-like_DNA-bd_sf"/>
</dbReference>
<dbReference type="Gene3D" id="1.10.10.10">
    <property type="entry name" value="Winged helix-like DNA-binding domain superfamily/Winged helix DNA-binding domain"/>
    <property type="match status" value="1"/>
</dbReference>
<dbReference type="GO" id="GO:0003700">
    <property type="term" value="F:DNA-binding transcription factor activity"/>
    <property type="evidence" value="ECO:0007669"/>
    <property type="project" value="UniProtKB-UniRule"/>
</dbReference>
<dbReference type="CDD" id="cd07377">
    <property type="entry name" value="WHTH_GntR"/>
    <property type="match status" value="1"/>
</dbReference>
<dbReference type="Pfam" id="PF07702">
    <property type="entry name" value="UTRA"/>
    <property type="match status" value="1"/>
</dbReference>
<dbReference type="SMART" id="SM00866">
    <property type="entry name" value="UTRA"/>
    <property type="match status" value="1"/>
</dbReference>
<dbReference type="SUPFAM" id="SSF46785">
    <property type="entry name" value="Winged helix' DNA-binding domain"/>
    <property type="match status" value="1"/>
</dbReference>
<reference evidence="6 7" key="1">
    <citation type="journal article" date="2014" name="Antonie Van Leeuwenhoek">
        <title>Hyphomonas beringensis sp. nov. and Hyphomonas chukchiensis sp. nov., isolated from surface seawater of the Bering Sea and Chukchi Sea.</title>
        <authorList>
            <person name="Li C."/>
            <person name="Lai Q."/>
            <person name="Li G."/>
            <person name="Dong C."/>
            <person name="Wang J."/>
            <person name="Liao Y."/>
            <person name="Shao Z."/>
        </authorList>
    </citation>
    <scope>NUCLEOTIDE SEQUENCE [LARGE SCALE GENOMIC DNA]</scope>
    <source>
        <strain evidence="6 7">22II1-22F38</strain>
    </source>
</reference>
<comment type="caution">
    <text evidence="6">The sequence shown here is derived from an EMBL/GenBank/DDBJ whole genome shotgun (WGS) entry which is preliminary data.</text>
</comment>
<dbReference type="InterPro" id="IPR036390">
    <property type="entry name" value="WH_DNA-bd_sf"/>
</dbReference>
<dbReference type="STRING" id="1280948.HY36_15895"/>
<protein>
    <recommendedName>
        <fullName evidence="4">Histidine utilization repressor</fullName>
    </recommendedName>
</protein>
<keyword evidence="7" id="KW-1185">Reference proteome</keyword>
<dbReference type="InterPro" id="IPR010248">
    <property type="entry name" value="His_ut_repres"/>
</dbReference>
<dbReference type="Proteomes" id="UP000024547">
    <property type="component" value="Unassembled WGS sequence"/>
</dbReference>
<evidence type="ECO:0000313" key="6">
    <source>
        <dbReference type="EMBL" id="KCZ62250.1"/>
    </source>
</evidence>
<evidence type="ECO:0000259" key="5">
    <source>
        <dbReference type="PROSITE" id="PS50949"/>
    </source>
</evidence>
<proteinExistence type="predicted"/>
<dbReference type="Pfam" id="PF00392">
    <property type="entry name" value="GntR"/>
    <property type="match status" value="1"/>
</dbReference>
<dbReference type="GO" id="GO:0006547">
    <property type="term" value="P:L-histidine metabolic process"/>
    <property type="evidence" value="ECO:0007669"/>
    <property type="project" value="UniProtKB-UniRule"/>
</dbReference>
<accession>A0A059E3T4</accession>
<dbReference type="SMART" id="SM00345">
    <property type="entry name" value="HTH_GNTR"/>
    <property type="match status" value="1"/>
</dbReference>
<dbReference type="PANTHER" id="PTHR44846">
    <property type="entry name" value="MANNOSYL-D-GLYCERATE TRANSPORT/METABOLISM SYSTEM REPRESSOR MNGR-RELATED"/>
    <property type="match status" value="1"/>
</dbReference>
<keyword evidence="1" id="KW-0805">Transcription regulation</keyword>
<dbReference type="InterPro" id="IPR028978">
    <property type="entry name" value="Chorismate_lyase_/UTRA_dom_sf"/>
</dbReference>
<evidence type="ECO:0000256" key="4">
    <source>
        <dbReference type="NCBIfam" id="TIGR02018"/>
    </source>
</evidence>
<organism evidence="6 7">
    <name type="scientific">Hyphomonas atlantica</name>
    <dbReference type="NCBI Taxonomy" id="1280948"/>
    <lineage>
        <taxon>Bacteria</taxon>
        <taxon>Pseudomonadati</taxon>
        <taxon>Pseudomonadota</taxon>
        <taxon>Alphaproteobacteria</taxon>
        <taxon>Hyphomonadales</taxon>
        <taxon>Hyphomonadaceae</taxon>
        <taxon>Hyphomonas</taxon>
    </lineage>
</organism>
<keyword evidence="2" id="KW-0238">DNA-binding</keyword>
<dbReference type="Gene3D" id="3.40.1410.10">
    <property type="entry name" value="Chorismate lyase-like"/>
    <property type="match status" value="1"/>
</dbReference>
<evidence type="ECO:0000256" key="1">
    <source>
        <dbReference type="ARBA" id="ARBA00023015"/>
    </source>
</evidence>
<name>A0A059E3T4_9PROT</name>
<dbReference type="RefSeq" id="WP_035550382.1">
    <property type="nucleotide sequence ID" value="NZ_AWFH01000010.1"/>
</dbReference>
<dbReference type="AlphaFoldDB" id="A0A059E3T4"/>
<sequence>MPAPLYVKIKQHITGLIESGDLKPNDRIPSETDLAAEFNVARMTVHRAIKELKDSGVVMRIAGVGTFVAETQSRGQLIAINNIADEIRSRRSTYSAIMVQNSLESASRAVARQLEIEAGAPVYHSIVVHQENGVPLQLEERFVPKAVLPGYGAIDFSCSTPNEYLMEHAPLQKFEHRVRSIMPDAEARRLLKINKSEPCLLLLRRTWSRRQVVSFASMVHPGSRYEFLDSHLTS</sequence>
<dbReference type="GO" id="GO:0045892">
    <property type="term" value="P:negative regulation of DNA-templated transcription"/>
    <property type="evidence" value="ECO:0007669"/>
    <property type="project" value="UniProtKB-UniRule"/>
</dbReference>
<dbReference type="EMBL" id="AWFH01000010">
    <property type="protein sequence ID" value="KCZ62250.1"/>
    <property type="molecule type" value="Genomic_DNA"/>
</dbReference>
<dbReference type="PRINTS" id="PR00035">
    <property type="entry name" value="HTHGNTR"/>
</dbReference>
<evidence type="ECO:0000256" key="3">
    <source>
        <dbReference type="ARBA" id="ARBA00023163"/>
    </source>
</evidence>
<dbReference type="InterPro" id="IPR050679">
    <property type="entry name" value="Bact_HTH_transcr_reg"/>
</dbReference>
<feature type="domain" description="HTH gntR-type" evidence="5">
    <location>
        <begin position="3"/>
        <end position="71"/>
    </location>
</feature>
<dbReference type="PROSITE" id="PS50949">
    <property type="entry name" value="HTH_GNTR"/>
    <property type="match status" value="1"/>
</dbReference>
<dbReference type="PANTHER" id="PTHR44846:SF16">
    <property type="entry name" value="TRANSCRIPTIONAL REGULATOR PHNF-RELATED"/>
    <property type="match status" value="1"/>
</dbReference>
<keyword evidence="3" id="KW-0804">Transcription</keyword>
<dbReference type="FunFam" id="1.10.10.10:FF:000079">
    <property type="entry name" value="GntR family transcriptional regulator"/>
    <property type="match status" value="1"/>
</dbReference>
<dbReference type="eggNOG" id="COG2188">
    <property type="taxonomic scope" value="Bacteria"/>
</dbReference>
<gene>
    <name evidence="6" type="ORF">HY36_15895</name>
</gene>
<dbReference type="GO" id="GO:0003677">
    <property type="term" value="F:DNA binding"/>
    <property type="evidence" value="ECO:0007669"/>
    <property type="project" value="UniProtKB-UniRule"/>
</dbReference>